<proteinExistence type="predicted"/>
<name>A0A3B0X498_9ZZZZ</name>
<evidence type="ECO:0000313" key="2">
    <source>
        <dbReference type="EMBL" id="VAW56389.1"/>
    </source>
</evidence>
<dbReference type="AlphaFoldDB" id="A0A3B0X498"/>
<dbReference type="EMBL" id="UOFF01000221">
    <property type="protein sequence ID" value="VAW56389.1"/>
    <property type="molecule type" value="Genomic_DNA"/>
</dbReference>
<keyword evidence="1" id="KW-0472">Membrane</keyword>
<feature type="transmembrane region" description="Helical" evidence="1">
    <location>
        <begin position="74"/>
        <end position="101"/>
    </location>
</feature>
<gene>
    <name evidence="2" type="ORF">MNBD_GAMMA07-2733</name>
</gene>
<organism evidence="2">
    <name type="scientific">hydrothermal vent metagenome</name>
    <dbReference type="NCBI Taxonomy" id="652676"/>
    <lineage>
        <taxon>unclassified sequences</taxon>
        <taxon>metagenomes</taxon>
        <taxon>ecological metagenomes</taxon>
    </lineage>
</organism>
<reference evidence="2" key="1">
    <citation type="submission" date="2018-06" db="EMBL/GenBank/DDBJ databases">
        <authorList>
            <person name="Zhirakovskaya E."/>
        </authorList>
    </citation>
    <scope>NUCLEOTIDE SEQUENCE</scope>
</reference>
<protein>
    <submittedName>
        <fullName evidence="2">Uncharacterized protein</fullName>
    </submittedName>
</protein>
<sequence>MDIKEIASLNSNEIYELIGRELSESMELGETEPEEYQDRGKRWIKKYKDQLQKTICGGFVAETILNEKRQWDQVLLIASITDLIATLSIGVSPVVIATLLVKEGIEQLCHSDTE</sequence>
<evidence type="ECO:0000256" key="1">
    <source>
        <dbReference type="SAM" id="Phobius"/>
    </source>
</evidence>
<keyword evidence="1" id="KW-0812">Transmembrane</keyword>
<keyword evidence="1" id="KW-1133">Transmembrane helix</keyword>
<accession>A0A3B0X498</accession>